<dbReference type="InterPro" id="IPR017853">
    <property type="entry name" value="GH"/>
</dbReference>
<sequence>MKKQWWHDKVAYQIYPKSFYDSNGDGIGDIPGIIEKLDYLRDLGVDILWLSPIYKSPLADQGYDISDYYSIDPRFGTMKDMEHLIHEAKKRQMYILMDLVVNHCSDEHEWFQKAIQDPDGKYGNFFYITDRKEGEKLPCNWRSYFGGPVWEPLPGHPDKQYLHVFHKKQPDLNWENPEVREEVYKNIRWWMEKGLGGFRIDAIINIKKKLPFQDYPADREDGLSNMGNMLADAHGIGEFLGEMAKKAFRPYNAFTVGEVFNVKDDELKDFIGDEGYFSSMFDFNSHVFGKSLDGWYASQRYLTPDEYKHCIFETQKKIGDMGMVSNIIENHDEPRGVCYYIQPQDRCTDAKKLLAGVYFMLRGLPFIYQGQEIGMENLDFHTIDEIDDISTLDEYKVAREAGLSDEEALSVASAFSRDNARTPVQWDDGANAGFTTGKPWLKVNPNYKQINVQAQVNDEDSVLAFYKKLTRLRKSEEYKETIVYSQLIPYLEEEKNLIAYFRKGEKTLLVLANFQKDPRKVQLPAPAKKVVLNNKESVNWGCPRDNGEQGTFRKDTRGMEIELSGFQYVLLELED</sequence>
<dbReference type="InterPro" id="IPR006047">
    <property type="entry name" value="GH13_cat_dom"/>
</dbReference>
<dbReference type="PANTHER" id="PTHR10357">
    <property type="entry name" value="ALPHA-AMYLASE FAMILY MEMBER"/>
    <property type="match status" value="1"/>
</dbReference>
<dbReference type="PANTHER" id="PTHR10357:SF179">
    <property type="entry name" value="NEUTRAL AND BASIC AMINO ACID TRANSPORT PROTEIN RBAT"/>
    <property type="match status" value="1"/>
</dbReference>
<gene>
    <name evidence="3" type="ORF">OCV61_14710</name>
</gene>
<dbReference type="Gene3D" id="3.90.400.10">
    <property type="entry name" value="Oligo-1,6-glucosidase, Domain 2"/>
    <property type="match status" value="1"/>
</dbReference>
<keyword evidence="4" id="KW-1185">Reference proteome</keyword>
<dbReference type="Gene3D" id="3.20.20.80">
    <property type="entry name" value="Glycosidases"/>
    <property type="match status" value="1"/>
</dbReference>
<organism evidence="3 4">
    <name type="scientific">Blautia ammoniilytica</name>
    <dbReference type="NCBI Taxonomy" id="2981782"/>
    <lineage>
        <taxon>Bacteria</taxon>
        <taxon>Bacillati</taxon>
        <taxon>Bacillota</taxon>
        <taxon>Clostridia</taxon>
        <taxon>Lachnospirales</taxon>
        <taxon>Lachnospiraceae</taxon>
        <taxon>Blautia</taxon>
    </lineage>
</organism>
<protein>
    <submittedName>
        <fullName evidence="3">Alpha-glucosidase</fullName>
    </submittedName>
</protein>
<dbReference type="SUPFAM" id="SSF51445">
    <property type="entry name" value="(Trans)glycosidases"/>
    <property type="match status" value="1"/>
</dbReference>
<name>A0ABT2TYA1_9FIRM</name>
<reference evidence="3 4" key="1">
    <citation type="journal article" date="2021" name="ISME Commun">
        <title>Automated analysis of genomic sequences facilitates high-throughput and comprehensive description of bacteria.</title>
        <authorList>
            <person name="Hitch T.C.A."/>
        </authorList>
    </citation>
    <scope>NUCLEOTIDE SEQUENCE [LARGE SCALE GENOMIC DNA]</scope>
    <source>
        <strain evidence="3 4">Sanger_23</strain>
    </source>
</reference>
<dbReference type="Pfam" id="PF00128">
    <property type="entry name" value="Alpha-amylase"/>
    <property type="match status" value="1"/>
</dbReference>
<evidence type="ECO:0000313" key="3">
    <source>
        <dbReference type="EMBL" id="MCU6766636.1"/>
    </source>
</evidence>
<evidence type="ECO:0000256" key="1">
    <source>
        <dbReference type="ARBA" id="ARBA00008061"/>
    </source>
</evidence>
<evidence type="ECO:0000259" key="2">
    <source>
        <dbReference type="SMART" id="SM00642"/>
    </source>
</evidence>
<dbReference type="Proteomes" id="UP001652409">
    <property type="component" value="Unassembled WGS sequence"/>
</dbReference>
<dbReference type="RefSeq" id="WP_158422445.1">
    <property type="nucleotide sequence ID" value="NZ_JAOQJL010000035.1"/>
</dbReference>
<dbReference type="InterPro" id="IPR013780">
    <property type="entry name" value="Glyco_hydro_b"/>
</dbReference>
<proteinExistence type="inferred from homology"/>
<accession>A0ABT2TYA1</accession>
<evidence type="ECO:0000313" key="4">
    <source>
        <dbReference type="Proteomes" id="UP001652409"/>
    </source>
</evidence>
<dbReference type="Gene3D" id="2.60.40.1180">
    <property type="entry name" value="Golgi alpha-mannosidase II"/>
    <property type="match status" value="1"/>
</dbReference>
<dbReference type="EMBL" id="JAOQJL010000035">
    <property type="protein sequence ID" value="MCU6766636.1"/>
    <property type="molecule type" value="Genomic_DNA"/>
</dbReference>
<dbReference type="CDD" id="cd11333">
    <property type="entry name" value="AmyAc_SI_OligoGlu_DGase"/>
    <property type="match status" value="1"/>
</dbReference>
<dbReference type="SMART" id="SM00642">
    <property type="entry name" value="Aamy"/>
    <property type="match status" value="1"/>
</dbReference>
<comment type="caution">
    <text evidence="3">The sequence shown here is derived from an EMBL/GenBank/DDBJ whole genome shotgun (WGS) entry which is preliminary data.</text>
</comment>
<dbReference type="InterPro" id="IPR045857">
    <property type="entry name" value="O16G_dom_2"/>
</dbReference>
<feature type="domain" description="Glycosyl hydrolase family 13 catalytic" evidence="2">
    <location>
        <begin position="13"/>
        <end position="421"/>
    </location>
</feature>
<comment type="similarity">
    <text evidence="1">Belongs to the glycosyl hydrolase 13 family.</text>
</comment>